<dbReference type="PANTHER" id="PTHR43046">
    <property type="entry name" value="GDP-MANNOSE MANNOSYL HYDROLASE"/>
    <property type="match status" value="1"/>
</dbReference>
<evidence type="ECO:0000313" key="4">
    <source>
        <dbReference type="EMBL" id="MBB3666455.1"/>
    </source>
</evidence>
<proteinExistence type="predicted"/>
<dbReference type="GO" id="GO:0016787">
    <property type="term" value="F:hydrolase activity"/>
    <property type="evidence" value="ECO:0007669"/>
    <property type="project" value="UniProtKB-KW"/>
</dbReference>
<dbReference type="Gene3D" id="3.90.79.10">
    <property type="entry name" value="Nucleoside Triphosphate Pyrophosphohydrolase"/>
    <property type="match status" value="1"/>
</dbReference>
<protein>
    <submittedName>
        <fullName evidence="4">8-oxo-dGTP pyrophosphatase MutT (NUDIX family)</fullName>
    </submittedName>
</protein>
<comment type="cofactor">
    <cofactor evidence="1">
        <name>Mg(2+)</name>
        <dbReference type="ChEBI" id="CHEBI:18420"/>
    </cofactor>
</comment>
<evidence type="ECO:0000259" key="3">
    <source>
        <dbReference type="PROSITE" id="PS51462"/>
    </source>
</evidence>
<dbReference type="CDD" id="cd18879">
    <property type="entry name" value="NUDIX_Hydrolase"/>
    <property type="match status" value="1"/>
</dbReference>
<feature type="domain" description="Nudix hydrolase" evidence="3">
    <location>
        <begin position="19"/>
        <end position="157"/>
    </location>
</feature>
<keyword evidence="5" id="KW-1185">Reference proteome</keyword>
<accession>A0A7W5XK53</accession>
<dbReference type="PROSITE" id="PS51462">
    <property type="entry name" value="NUDIX"/>
    <property type="match status" value="1"/>
</dbReference>
<dbReference type="EMBL" id="JACIBT010000001">
    <property type="protein sequence ID" value="MBB3666455.1"/>
    <property type="molecule type" value="Genomic_DNA"/>
</dbReference>
<organism evidence="4 5">
    <name type="scientific">Garicola koreensis</name>
    <dbReference type="NCBI Taxonomy" id="1262554"/>
    <lineage>
        <taxon>Bacteria</taxon>
        <taxon>Bacillati</taxon>
        <taxon>Actinomycetota</taxon>
        <taxon>Actinomycetes</taxon>
        <taxon>Micrococcales</taxon>
        <taxon>Micrococcaceae</taxon>
        <taxon>Garicola</taxon>
    </lineage>
</organism>
<evidence type="ECO:0000313" key="5">
    <source>
        <dbReference type="Proteomes" id="UP000547528"/>
    </source>
</evidence>
<reference evidence="4 5" key="1">
    <citation type="submission" date="2020-08" db="EMBL/GenBank/DDBJ databases">
        <title>Sequencing the genomes of 1000 actinobacteria strains.</title>
        <authorList>
            <person name="Klenk H.-P."/>
        </authorList>
    </citation>
    <scope>NUCLEOTIDE SEQUENCE [LARGE SCALE GENOMIC DNA]</scope>
    <source>
        <strain evidence="4 5">DSM 28238</strain>
    </source>
</reference>
<evidence type="ECO:0000256" key="1">
    <source>
        <dbReference type="ARBA" id="ARBA00001946"/>
    </source>
</evidence>
<dbReference type="AlphaFoldDB" id="A0A7W5XK53"/>
<dbReference type="InterPro" id="IPR000086">
    <property type="entry name" value="NUDIX_hydrolase_dom"/>
</dbReference>
<comment type="caution">
    <text evidence="4">The sequence shown here is derived from an EMBL/GenBank/DDBJ whole genome shotgun (WGS) entry which is preliminary data.</text>
</comment>
<evidence type="ECO:0000256" key="2">
    <source>
        <dbReference type="ARBA" id="ARBA00022801"/>
    </source>
</evidence>
<name>A0A7W5XK53_9MICC</name>
<dbReference type="Proteomes" id="UP000547528">
    <property type="component" value="Unassembled WGS sequence"/>
</dbReference>
<sequence>MPTPEFVKDLRRSIDTQEMWLPGVSAVVVKHHDDDGAALAVPQVLLVQRSDNEEWTVTSGILELGEDPAPAGVREVQEETSVIARAVRLAGVWTMPLVTYANGDNCRYLDSVMEFEWVCGTPRVNDDESRDVGWFSLAALPAGLSAAQQRKIDWAADFGSAAKFMR</sequence>
<dbReference type="Pfam" id="PF00293">
    <property type="entry name" value="NUDIX"/>
    <property type="match status" value="1"/>
</dbReference>
<dbReference type="InterPro" id="IPR015797">
    <property type="entry name" value="NUDIX_hydrolase-like_dom_sf"/>
</dbReference>
<dbReference type="SUPFAM" id="SSF55811">
    <property type="entry name" value="Nudix"/>
    <property type="match status" value="1"/>
</dbReference>
<gene>
    <name evidence="4" type="ORF">FHX47_000048</name>
</gene>
<dbReference type="RefSeq" id="WP_183356905.1">
    <property type="nucleotide sequence ID" value="NZ_BAABKR010000004.1"/>
</dbReference>
<dbReference type="PANTHER" id="PTHR43046:SF16">
    <property type="entry name" value="ADP-RIBOSE PYROPHOSPHATASE YJHB-RELATED"/>
    <property type="match status" value="1"/>
</dbReference>
<keyword evidence="2" id="KW-0378">Hydrolase</keyword>